<keyword evidence="11" id="KW-1185">Reference proteome</keyword>
<evidence type="ECO:0000256" key="3">
    <source>
        <dbReference type="ARBA" id="ARBA00022729"/>
    </source>
</evidence>
<dbReference type="AlphaFoldDB" id="A0AAW1SLI2"/>
<dbReference type="Pfam" id="PF06814">
    <property type="entry name" value="GOST_TM"/>
    <property type="match status" value="1"/>
</dbReference>
<gene>
    <name evidence="10" type="ORF">WJX81_007332</name>
</gene>
<feature type="signal peptide" evidence="8">
    <location>
        <begin position="1"/>
        <end position="20"/>
    </location>
</feature>
<feature type="chain" id="PRO_5043475166" description="GOST seven transmembrane domain-containing protein" evidence="8">
    <location>
        <begin position="21"/>
        <end position="508"/>
    </location>
</feature>
<accession>A0AAW1SLI2</accession>
<evidence type="ECO:0000256" key="6">
    <source>
        <dbReference type="SAM" id="MobiDB-lite"/>
    </source>
</evidence>
<keyword evidence="2 7" id="KW-0812">Transmembrane</keyword>
<evidence type="ECO:0000256" key="2">
    <source>
        <dbReference type="ARBA" id="ARBA00022692"/>
    </source>
</evidence>
<dbReference type="GO" id="GO:0005794">
    <property type="term" value="C:Golgi apparatus"/>
    <property type="evidence" value="ECO:0007669"/>
    <property type="project" value="TreeGrafter"/>
</dbReference>
<dbReference type="InterPro" id="IPR053937">
    <property type="entry name" value="GOST_TM"/>
</dbReference>
<dbReference type="EMBL" id="JALJOU010000001">
    <property type="protein sequence ID" value="KAK9846592.1"/>
    <property type="molecule type" value="Genomic_DNA"/>
</dbReference>
<proteinExistence type="predicted"/>
<dbReference type="Proteomes" id="UP001445335">
    <property type="component" value="Unassembled WGS sequence"/>
</dbReference>
<feature type="transmembrane region" description="Helical" evidence="7">
    <location>
        <begin position="298"/>
        <end position="317"/>
    </location>
</feature>
<feature type="compositionally biased region" description="Basic and acidic residues" evidence="6">
    <location>
        <begin position="495"/>
        <end position="508"/>
    </location>
</feature>
<feature type="transmembrane region" description="Helical" evidence="7">
    <location>
        <begin position="220"/>
        <end position="241"/>
    </location>
</feature>
<dbReference type="PANTHER" id="PTHR21229:SF1">
    <property type="entry name" value="GH17801P"/>
    <property type="match status" value="1"/>
</dbReference>
<keyword evidence="3 8" id="KW-0732">Signal</keyword>
<keyword evidence="5 7" id="KW-0472">Membrane</keyword>
<feature type="transmembrane region" description="Helical" evidence="7">
    <location>
        <begin position="395"/>
        <end position="415"/>
    </location>
</feature>
<dbReference type="GO" id="GO:0016020">
    <property type="term" value="C:membrane"/>
    <property type="evidence" value="ECO:0007669"/>
    <property type="project" value="UniProtKB-SubCell"/>
</dbReference>
<name>A0AAW1SLI2_9CHLO</name>
<protein>
    <recommendedName>
        <fullName evidence="9">GOST seven transmembrane domain-containing protein</fullName>
    </recommendedName>
</protein>
<feature type="transmembrane region" description="Helical" evidence="7">
    <location>
        <begin position="353"/>
        <end position="374"/>
    </location>
</feature>
<evidence type="ECO:0000256" key="1">
    <source>
        <dbReference type="ARBA" id="ARBA00004141"/>
    </source>
</evidence>
<comment type="caution">
    <text evidence="10">The sequence shown here is derived from an EMBL/GenBank/DDBJ whole genome shotgun (WGS) entry which is preliminary data.</text>
</comment>
<feature type="transmembrane region" description="Helical" evidence="7">
    <location>
        <begin position="324"/>
        <end position="347"/>
    </location>
</feature>
<comment type="subcellular location">
    <subcellularLocation>
        <location evidence="1">Membrane</location>
        <topology evidence="1">Multi-pass membrane protein</topology>
    </subcellularLocation>
</comment>
<feature type="transmembrane region" description="Helical" evidence="7">
    <location>
        <begin position="435"/>
        <end position="455"/>
    </location>
</feature>
<feature type="domain" description="GOST seven transmembrane" evidence="9">
    <location>
        <begin position="216"/>
        <end position="461"/>
    </location>
</feature>
<evidence type="ECO:0000256" key="4">
    <source>
        <dbReference type="ARBA" id="ARBA00022989"/>
    </source>
</evidence>
<feature type="region of interest" description="Disordered" evidence="6">
    <location>
        <begin position="486"/>
        <end position="508"/>
    </location>
</feature>
<feature type="transmembrane region" description="Helical" evidence="7">
    <location>
        <begin position="248"/>
        <end position="269"/>
    </location>
</feature>
<evidence type="ECO:0000256" key="8">
    <source>
        <dbReference type="SAM" id="SignalP"/>
    </source>
</evidence>
<dbReference type="InterPro" id="IPR009637">
    <property type="entry name" value="GPR107/GPR108-like"/>
</dbReference>
<evidence type="ECO:0000256" key="7">
    <source>
        <dbReference type="SAM" id="Phobius"/>
    </source>
</evidence>
<reference evidence="10 11" key="1">
    <citation type="journal article" date="2024" name="Nat. Commun.">
        <title>Phylogenomics reveals the evolutionary origins of lichenization in chlorophyte algae.</title>
        <authorList>
            <person name="Puginier C."/>
            <person name="Libourel C."/>
            <person name="Otte J."/>
            <person name="Skaloud P."/>
            <person name="Haon M."/>
            <person name="Grisel S."/>
            <person name="Petersen M."/>
            <person name="Berrin J.G."/>
            <person name="Delaux P.M."/>
            <person name="Dal Grande F."/>
            <person name="Keller J."/>
        </authorList>
    </citation>
    <scope>NUCLEOTIDE SEQUENCE [LARGE SCALE GENOMIC DNA]</scope>
    <source>
        <strain evidence="10 11">SAG 245.80</strain>
    </source>
</reference>
<evidence type="ECO:0000259" key="9">
    <source>
        <dbReference type="Pfam" id="PF06814"/>
    </source>
</evidence>
<dbReference type="PANTHER" id="PTHR21229">
    <property type="entry name" value="LUNG SEVEN TRANSMEMBRANE RECEPTOR"/>
    <property type="match status" value="1"/>
</dbReference>
<evidence type="ECO:0000313" key="11">
    <source>
        <dbReference type="Proteomes" id="UP001445335"/>
    </source>
</evidence>
<sequence>MQSGKLLSALLLGLCSSTLAAVHPYSQELFYSVADAYIYRGGREGLYASTKEALEKWGNWGQPGAPALDNGQSEIKFTKLEFSRPRSVASQYGPDDGYTGLIQAVLFEVNDRDLIGHPTPGGYRYCCTKELVPKTKCFQDRLIYQEKEDGWPKVVDIYFKDNDTVAFSWEEAITIEETGLYYLWFVICDPELSAATVSGSTIWKNPTGFLPGMMLPHTRFFGVMSLAYLALGAVWGGLYIWHWVEVFTLQHCISGVIALSMMEMSTWYFDYINFNATGYRPYVTTLYAVLLGCLRKTLSRLLVLIVAMGFGVVLPYLGAVQKKIIALGVTYIVAVTALDVVTNVGAIDDLTSTARIVLVLPVAVLDGIFILWVFTSLSKTLAQLQTRRAGAKLDLYRRFTNTLALMVWASVAWIAYEMYFKVTDQYNLKWRWDWITADFWHVQNLFFLCIICFLFRPSFNSTRYAYSEQEGSFWVNAPPGEDAGYVTVEGGQAGRKGEDAEGETGKLE</sequence>
<evidence type="ECO:0000313" key="10">
    <source>
        <dbReference type="EMBL" id="KAK9846592.1"/>
    </source>
</evidence>
<evidence type="ECO:0000256" key="5">
    <source>
        <dbReference type="ARBA" id="ARBA00023136"/>
    </source>
</evidence>
<organism evidence="10 11">
    <name type="scientific">Elliptochloris bilobata</name>
    <dbReference type="NCBI Taxonomy" id="381761"/>
    <lineage>
        <taxon>Eukaryota</taxon>
        <taxon>Viridiplantae</taxon>
        <taxon>Chlorophyta</taxon>
        <taxon>core chlorophytes</taxon>
        <taxon>Trebouxiophyceae</taxon>
        <taxon>Trebouxiophyceae incertae sedis</taxon>
        <taxon>Elliptochloris clade</taxon>
        <taxon>Elliptochloris</taxon>
    </lineage>
</organism>
<keyword evidence="4 7" id="KW-1133">Transmembrane helix</keyword>